<evidence type="ECO:0000313" key="2">
    <source>
        <dbReference type="Proteomes" id="UP001454036"/>
    </source>
</evidence>
<proteinExistence type="predicted"/>
<reference evidence="1 2" key="1">
    <citation type="submission" date="2024-01" db="EMBL/GenBank/DDBJ databases">
        <title>The complete chloroplast genome sequence of Lithospermum erythrorhizon: insights into the phylogenetic relationship among Boraginaceae species and the maternal lineages of purple gromwells.</title>
        <authorList>
            <person name="Okada T."/>
            <person name="Watanabe K."/>
        </authorList>
    </citation>
    <scope>NUCLEOTIDE SEQUENCE [LARGE SCALE GENOMIC DNA]</scope>
</reference>
<comment type="caution">
    <text evidence="1">The sequence shown here is derived from an EMBL/GenBank/DDBJ whole genome shotgun (WGS) entry which is preliminary data.</text>
</comment>
<accession>A0AAV3RCG2</accession>
<keyword evidence="2" id="KW-1185">Reference proteome</keyword>
<dbReference type="PANTHER" id="PTHR11937">
    <property type="entry name" value="ACTIN"/>
    <property type="match status" value="1"/>
</dbReference>
<dbReference type="AlphaFoldDB" id="A0AAV3RCG2"/>
<dbReference type="Proteomes" id="UP001454036">
    <property type="component" value="Unassembled WGS sequence"/>
</dbReference>
<dbReference type="InterPro" id="IPR004000">
    <property type="entry name" value="Actin"/>
</dbReference>
<dbReference type="EMBL" id="BAABME010008902">
    <property type="protein sequence ID" value="GAA0174089.1"/>
    <property type="molecule type" value="Genomic_DNA"/>
</dbReference>
<gene>
    <name evidence="1" type="ORF">LIER_27550</name>
</gene>
<dbReference type="InterPro" id="IPR043129">
    <property type="entry name" value="ATPase_NBD"/>
</dbReference>
<organism evidence="1 2">
    <name type="scientific">Lithospermum erythrorhizon</name>
    <name type="common">Purple gromwell</name>
    <name type="synonym">Lithospermum officinale var. erythrorhizon</name>
    <dbReference type="NCBI Taxonomy" id="34254"/>
    <lineage>
        <taxon>Eukaryota</taxon>
        <taxon>Viridiplantae</taxon>
        <taxon>Streptophyta</taxon>
        <taxon>Embryophyta</taxon>
        <taxon>Tracheophyta</taxon>
        <taxon>Spermatophyta</taxon>
        <taxon>Magnoliopsida</taxon>
        <taxon>eudicotyledons</taxon>
        <taxon>Gunneridae</taxon>
        <taxon>Pentapetalae</taxon>
        <taxon>asterids</taxon>
        <taxon>lamiids</taxon>
        <taxon>Boraginales</taxon>
        <taxon>Boraginaceae</taxon>
        <taxon>Boraginoideae</taxon>
        <taxon>Lithospermeae</taxon>
        <taxon>Lithospermum</taxon>
    </lineage>
</organism>
<sequence length="92" mass="10789">MGHIWDHAFYSELKIDPSECKILLTDPPLNPSKNHETMKLRLRMEDPPRRKHMVYLGGAVLEGIMKDAPEFWITREDYFEEGLNCLSKCRQA</sequence>
<dbReference type="Gene3D" id="3.30.420.40">
    <property type="match status" value="1"/>
</dbReference>
<protein>
    <submittedName>
        <fullName evidence="1">Actin and actin related protein</fullName>
    </submittedName>
</protein>
<name>A0AAV3RCG2_LITER</name>
<dbReference type="SUPFAM" id="SSF53067">
    <property type="entry name" value="Actin-like ATPase domain"/>
    <property type="match status" value="2"/>
</dbReference>
<evidence type="ECO:0000313" key="1">
    <source>
        <dbReference type="EMBL" id="GAA0174089.1"/>
    </source>
</evidence>